<keyword evidence="3" id="KW-0032">Aminotransferase</keyword>
<dbReference type="InterPro" id="IPR015424">
    <property type="entry name" value="PyrdxlP-dep_Trfase"/>
</dbReference>
<evidence type="ECO:0000256" key="3">
    <source>
        <dbReference type="ARBA" id="ARBA00022576"/>
    </source>
</evidence>
<evidence type="ECO:0000313" key="7">
    <source>
        <dbReference type="Proteomes" id="UP000678499"/>
    </source>
</evidence>
<dbReference type="EMBL" id="CAJPEX010006744">
    <property type="protein sequence ID" value="CAG0924182.1"/>
    <property type="molecule type" value="Genomic_DNA"/>
</dbReference>
<dbReference type="PANTHER" id="PTHR43206">
    <property type="entry name" value="AMINOTRANSFERASE"/>
    <property type="match status" value="1"/>
</dbReference>
<dbReference type="AlphaFoldDB" id="A0A7R9C1N6"/>
<evidence type="ECO:0008006" key="8">
    <source>
        <dbReference type="Google" id="ProtNLM"/>
    </source>
</evidence>
<dbReference type="GO" id="GO:0008483">
    <property type="term" value="F:transaminase activity"/>
    <property type="evidence" value="ECO:0007669"/>
    <property type="project" value="UniProtKB-KW"/>
</dbReference>
<reference evidence="6" key="1">
    <citation type="submission" date="2020-11" db="EMBL/GenBank/DDBJ databases">
        <authorList>
            <person name="Tran Van P."/>
        </authorList>
    </citation>
    <scope>NUCLEOTIDE SEQUENCE</scope>
</reference>
<dbReference type="SUPFAM" id="SSF53383">
    <property type="entry name" value="PLP-dependent transferases"/>
    <property type="match status" value="1"/>
</dbReference>
<comment type="cofactor">
    <cofactor evidence="1">
        <name>pyridoxal 5'-phosphate</name>
        <dbReference type="ChEBI" id="CHEBI:597326"/>
    </cofactor>
</comment>
<dbReference type="InterPro" id="IPR049704">
    <property type="entry name" value="Aminotrans_3_PPA_site"/>
</dbReference>
<dbReference type="Proteomes" id="UP000678499">
    <property type="component" value="Unassembled WGS sequence"/>
</dbReference>
<keyword evidence="4" id="KW-0808">Transferase</keyword>
<dbReference type="InterPro" id="IPR015421">
    <property type="entry name" value="PyrdxlP-dep_Trfase_major"/>
</dbReference>
<gene>
    <name evidence="6" type="ORF">NMOB1V02_LOCUS11638</name>
</gene>
<accession>A0A7R9C1N6</accession>
<evidence type="ECO:0000256" key="2">
    <source>
        <dbReference type="ARBA" id="ARBA00008954"/>
    </source>
</evidence>
<dbReference type="GO" id="GO:0009450">
    <property type="term" value="P:gamma-aminobutyric acid catabolic process"/>
    <property type="evidence" value="ECO:0007669"/>
    <property type="project" value="TreeGrafter"/>
</dbReference>
<dbReference type="GO" id="GO:0030170">
    <property type="term" value="F:pyridoxal phosphate binding"/>
    <property type="evidence" value="ECO:0007669"/>
    <property type="project" value="InterPro"/>
</dbReference>
<dbReference type="GO" id="GO:0005739">
    <property type="term" value="C:mitochondrion"/>
    <property type="evidence" value="ECO:0007669"/>
    <property type="project" value="TreeGrafter"/>
</dbReference>
<dbReference type="Pfam" id="PF00202">
    <property type="entry name" value="Aminotran_3"/>
    <property type="match status" value="1"/>
</dbReference>
<dbReference type="PANTHER" id="PTHR43206:SF1">
    <property type="entry name" value="4-AMINOBUTYRATE AMINOTRANSFERASE, MITOCHONDRIAL"/>
    <property type="match status" value="1"/>
</dbReference>
<evidence type="ECO:0000313" key="6">
    <source>
        <dbReference type="EMBL" id="CAD7284030.1"/>
    </source>
</evidence>
<evidence type="ECO:0000256" key="4">
    <source>
        <dbReference type="ARBA" id="ARBA00022679"/>
    </source>
</evidence>
<evidence type="ECO:0000256" key="5">
    <source>
        <dbReference type="ARBA" id="ARBA00022898"/>
    </source>
</evidence>
<dbReference type="Gene3D" id="3.40.640.10">
    <property type="entry name" value="Type I PLP-dependent aspartate aminotransferase-like (Major domain)"/>
    <property type="match status" value="1"/>
</dbReference>
<keyword evidence="5" id="KW-0663">Pyridoxal phosphate</keyword>
<evidence type="ECO:0000256" key="1">
    <source>
        <dbReference type="ARBA" id="ARBA00001933"/>
    </source>
</evidence>
<keyword evidence="7" id="KW-1185">Reference proteome</keyword>
<name>A0A7R9C1N6_9CRUS</name>
<dbReference type="InterPro" id="IPR015422">
    <property type="entry name" value="PyrdxlP-dep_Trfase_small"/>
</dbReference>
<dbReference type="InterPro" id="IPR005814">
    <property type="entry name" value="Aminotrans_3"/>
</dbReference>
<protein>
    <recommendedName>
        <fullName evidence="8">4-aminobutyrate aminotransferase</fullName>
    </recommendedName>
</protein>
<sequence>GAFHGRTFGALTTTHSKPIHKLDIPAFDWPIASFPIYKYPLEEFKTENEAEDRRCLEEVQCLIEQRENTGKDVAGVVIEPIQCEGGDHHPSTNFMQKLQAITKKADVGFLVDEVQTGCGSTGKMWCHEHYHLDGPPDIVTFSKKMLTGGFYLSKKYRPKQGYRVFNTWMGDPGKMLLLEAVLQTIKTENLLDNVTKTGNHLLKGLEDLQARYPQYLNSARGLGFIVSVNCFTALRRDKFMHKLRKRGVHVGGCGVDVLRLRPALNFTQHHADILLDSLKSVLAEEAG</sequence>
<dbReference type="EMBL" id="OA888781">
    <property type="protein sequence ID" value="CAD7284030.1"/>
    <property type="molecule type" value="Genomic_DNA"/>
</dbReference>
<dbReference type="PROSITE" id="PS00600">
    <property type="entry name" value="AA_TRANSFER_CLASS_3"/>
    <property type="match status" value="1"/>
</dbReference>
<feature type="non-terminal residue" evidence="6">
    <location>
        <position position="1"/>
    </location>
</feature>
<dbReference type="Gene3D" id="3.90.1150.10">
    <property type="entry name" value="Aspartate Aminotransferase, domain 1"/>
    <property type="match status" value="1"/>
</dbReference>
<proteinExistence type="inferred from homology"/>
<comment type="similarity">
    <text evidence="2">Belongs to the class-III pyridoxal-phosphate-dependent aminotransferase family.</text>
</comment>
<dbReference type="OrthoDB" id="5419315at2759"/>
<organism evidence="6">
    <name type="scientific">Notodromas monacha</name>
    <dbReference type="NCBI Taxonomy" id="399045"/>
    <lineage>
        <taxon>Eukaryota</taxon>
        <taxon>Metazoa</taxon>
        <taxon>Ecdysozoa</taxon>
        <taxon>Arthropoda</taxon>
        <taxon>Crustacea</taxon>
        <taxon>Oligostraca</taxon>
        <taxon>Ostracoda</taxon>
        <taxon>Podocopa</taxon>
        <taxon>Podocopida</taxon>
        <taxon>Cypridocopina</taxon>
        <taxon>Cypridoidea</taxon>
        <taxon>Cyprididae</taxon>
        <taxon>Notodromas</taxon>
    </lineage>
</organism>